<sequence length="95" mass="10684">MANADGRHHECHGDVSGMVSCHHGGTTAHYPKDVMAHGSITRYPRKAISSISLLKSVEKTVSRWFKHFRYLEKSKEVKAIEGVYEELVLTSSQRS</sequence>
<dbReference type="Proteomes" id="UP000244934">
    <property type="component" value="Unassembled WGS sequence"/>
</dbReference>
<accession>A0A2R8CIP8</accession>
<evidence type="ECO:0000313" key="2">
    <source>
        <dbReference type="Proteomes" id="UP000244934"/>
    </source>
</evidence>
<keyword evidence="2" id="KW-1185">Reference proteome</keyword>
<gene>
    <name evidence="1" type="ORF">KSP9073_00683</name>
</gene>
<proteinExistence type="predicted"/>
<dbReference type="RefSeq" id="WP_165814136.1">
    <property type="nucleotide sequence ID" value="NZ_ONZI01000001.1"/>
</dbReference>
<dbReference type="AlphaFoldDB" id="A0A2R8CIP8"/>
<evidence type="ECO:0000313" key="1">
    <source>
        <dbReference type="EMBL" id="SPJ32682.1"/>
    </source>
</evidence>
<protein>
    <submittedName>
        <fullName evidence="1">Uncharacterized protein</fullName>
    </submittedName>
</protein>
<organism evidence="1 2">
    <name type="scientific">Kushneria phyllosphaerae</name>
    <dbReference type="NCBI Taxonomy" id="2100822"/>
    <lineage>
        <taxon>Bacteria</taxon>
        <taxon>Pseudomonadati</taxon>
        <taxon>Pseudomonadota</taxon>
        <taxon>Gammaproteobacteria</taxon>
        <taxon>Oceanospirillales</taxon>
        <taxon>Halomonadaceae</taxon>
        <taxon>Kushneria</taxon>
    </lineage>
</organism>
<dbReference type="EMBL" id="ONZI01000001">
    <property type="protein sequence ID" value="SPJ32682.1"/>
    <property type="molecule type" value="Genomic_DNA"/>
</dbReference>
<reference evidence="2" key="1">
    <citation type="submission" date="2018-03" db="EMBL/GenBank/DDBJ databases">
        <authorList>
            <person name="Navarro De La Torre S."/>
        </authorList>
    </citation>
    <scope>NUCLEOTIDE SEQUENCE [LARGE SCALE GENOMIC DNA]</scope>
    <source>
        <strain evidence="2">EAod3</strain>
    </source>
</reference>
<name>A0A2R8CIP8_9GAMM</name>